<keyword evidence="2" id="KW-1185">Reference proteome</keyword>
<dbReference type="EMBL" id="JAIWYP010000006">
    <property type="protein sequence ID" value="KAH3814313.1"/>
    <property type="molecule type" value="Genomic_DNA"/>
</dbReference>
<evidence type="ECO:0000313" key="2">
    <source>
        <dbReference type="Proteomes" id="UP000828390"/>
    </source>
</evidence>
<protein>
    <submittedName>
        <fullName evidence="1">Uncharacterized protein</fullName>
    </submittedName>
</protein>
<reference evidence="1" key="1">
    <citation type="journal article" date="2019" name="bioRxiv">
        <title>The Genome of the Zebra Mussel, Dreissena polymorpha: A Resource for Invasive Species Research.</title>
        <authorList>
            <person name="McCartney M.A."/>
            <person name="Auch B."/>
            <person name="Kono T."/>
            <person name="Mallez S."/>
            <person name="Zhang Y."/>
            <person name="Obille A."/>
            <person name="Becker A."/>
            <person name="Abrahante J.E."/>
            <person name="Garbe J."/>
            <person name="Badalamenti J.P."/>
            <person name="Herman A."/>
            <person name="Mangelson H."/>
            <person name="Liachko I."/>
            <person name="Sullivan S."/>
            <person name="Sone E.D."/>
            <person name="Koren S."/>
            <person name="Silverstein K.A.T."/>
            <person name="Beckman K.B."/>
            <person name="Gohl D.M."/>
        </authorList>
    </citation>
    <scope>NUCLEOTIDE SEQUENCE</scope>
    <source>
        <strain evidence="1">Duluth1</strain>
        <tissue evidence="1">Whole animal</tissue>
    </source>
</reference>
<comment type="caution">
    <text evidence="1">The sequence shown here is derived from an EMBL/GenBank/DDBJ whole genome shotgun (WGS) entry which is preliminary data.</text>
</comment>
<dbReference type="Proteomes" id="UP000828390">
    <property type="component" value="Unassembled WGS sequence"/>
</dbReference>
<proteinExistence type="predicted"/>
<evidence type="ECO:0000313" key="1">
    <source>
        <dbReference type="EMBL" id="KAH3814313.1"/>
    </source>
</evidence>
<dbReference type="AlphaFoldDB" id="A0A9D4GCD6"/>
<sequence>MAYTCAAKDCSNGGYWLNKWKSQLCETCGCLHKSKLCKCDPPFTLFAFPTKMRDPATRDKWKQLKGEVVLATSRGLPLKTVGYAVGISLTEGQPRITHCQQNI</sequence>
<accession>A0A9D4GCD6</accession>
<gene>
    <name evidence="1" type="ORF">DPMN_142809</name>
</gene>
<name>A0A9D4GCD6_DREPO</name>
<organism evidence="1 2">
    <name type="scientific">Dreissena polymorpha</name>
    <name type="common">Zebra mussel</name>
    <name type="synonym">Mytilus polymorpha</name>
    <dbReference type="NCBI Taxonomy" id="45954"/>
    <lineage>
        <taxon>Eukaryota</taxon>
        <taxon>Metazoa</taxon>
        <taxon>Spiralia</taxon>
        <taxon>Lophotrochozoa</taxon>
        <taxon>Mollusca</taxon>
        <taxon>Bivalvia</taxon>
        <taxon>Autobranchia</taxon>
        <taxon>Heteroconchia</taxon>
        <taxon>Euheterodonta</taxon>
        <taxon>Imparidentia</taxon>
        <taxon>Neoheterodontei</taxon>
        <taxon>Myida</taxon>
        <taxon>Dreissenoidea</taxon>
        <taxon>Dreissenidae</taxon>
        <taxon>Dreissena</taxon>
    </lineage>
</organism>
<reference evidence="1" key="2">
    <citation type="submission" date="2020-11" db="EMBL/GenBank/DDBJ databases">
        <authorList>
            <person name="McCartney M.A."/>
            <person name="Auch B."/>
            <person name="Kono T."/>
            <person name="Mallez S."/>
            <person name="Becker A."/>
            <person name="Gohl D.M."/>
            <person name="Silverstein K.A.T."/>
            <person name="Koren S."/>
            <person name="Bechman K.B."/>
            <person name="Herman A."/>
            <person name="Abrahante J.E."/>
            <person name="Garbe J."/>
        </authorList>
    </citation>
    <scope>NUCLEOTIDE SEQUENCE</scope>
    <source>
        <strain evidence="1">Duluth1</strain>
        <tissue evidence="1">Whole animal</tissue>
    </source>
</reference>